<dbReference type="OMA" id="VETEQCE"/>
<evidence type="ECO:0000256" key="1">
    <source>
        <dbReference type="SAM" id="MobiDB-lite"/>
    </source>
</evidence>
<keyword evidence="3" id="KW-1185">Reference proteome</keyword>
<protein>
    <submittedName>
        <fullName evidence="2">GH19341</fullName>
    </submittedName>
</protein>
<evidence type="ECO:0000313" key="2">
    <source>
        <dbReference type="EMBL" id="EDV93490.1"/>
    </source>
</evidence>
<dbReference type="AlphaFoldDB" id="B4JFK9"/>
<feature type="region of interest" description="Disordered" evidence="1">
    <location>
        <begin position="342"/>
        <end position="391"/>
    </location>
</feature>
<dbReference type="Proteomes" id="UP000001070">
    <property type="component" value="Unassembled WGS sequence"/>
</dbReference>
<dbReference type="OrthoDB" id="5977855at2759"/>
<dbReference type="EMBL" id="CH916369">
    <property type="protein sequence ID" value="EDV93490.1"/>
    <property type="molecule type" value="Genomic_DNA"/>
</dbReference>
<proteinExistence type="predicted"/>
<dbReference type="PhylomeDB" id="B4JFK9"/>
<evidence type="ECO:0000313" key="3">
    <source>
        <dbReference type="Proteomes" id="UP000001070"/>
    </source>
</evidence>
<gene>
    <name evidence="2" type="primary">Dgri\GH19341</name>
    <name evidence="2" type="ORF">Dgri_GH19341</name>
</gene>
<reference evidence="2 3" key="1">
    <citation type="journal article" date="2007" name="Nature">
        <title>Evolution of genes and genomes on the Drosophila phylogeny.</title>
        <authorList>
            <consortium name="Drosophila 12 Genomes Consortium"/>
            <person name="Clark A.G."/>
            <person name="Eisen M.B."/>
            <person name="Smith D.R."/>
            <person name="Bergman C.M."/>
            <person name="Oliver B."/>
            <person name="Markow T.A."/>
            <person name="Kaufman T.C."/>
            <person name="Kellis M."/>
            <person name="Gelbart W."/>
            <person name="Iyer V.N."/>
            <person name="Pollard D.A."/>
            <person name="Sackton T.B."/>
            <person name="Larracuente A.M."/>
            <person name="Singh N.D."/>
            <person name="Abad J.P."/>
            <person name="Abt D.N."/>
            <person name="Adryan B."/>
            <person name="Aguade M."/>
            <person name="Akashi H."/>
            <person name="Anderson W.W."/>
            <person name="Aquadro C.F."/>
            <person name="Ardell D.H."/>
            <person name="Arguello R."/>
            <person name="Artieri C.G."/>
            <person name="Barbash D.A."/>
            <person name="Barker D."/>
            <person name="Barsanti P."/>
            <person name="Batterham P."/>
            <person name="Batzoglou S."/>
            <person name="Begun D."/>
            <person name="Bhutkar A."/>
            <person name="Blanco E."/>
            <person name="Bosak S.A."/>
            <person name="Bradley R.K."/>
            <person name="Brand A.D."/>
            <person name="Brent M.R."/>
            <person name="Brooks A.N."/>
            <person name="Brown R.H."/>
            <person name="Butlin R.K."/>
            <person name="Caggese C."/>
            <person name="Calvi B.R."/>
            <person name="Bernardo de Carvalho A."/>
            <person name="Caspi A."/>
            <person name="Castrezana S."/>
            <person name="Celniker S.E."/>
            <person name="Chang J.L."/>
            <person name="Chapple C."/>
            <person name="Chatterji S."/>
            <person name="Chinwalla A."/>
            <person name="Civetta A."/>
            <person name="Clifton S.W."/>
            <person name="Comeron J.M."/>
            <person name="Costello J.C."/>
            <person name="Coyne J.A."/>
            <person name="Daub J."/>
            <person name="David R.G."/>
            <person name="Delcher A.L."/>
            <person name="Delehaunty K."/>
            <person name="Do C.B."/>
            <person name="Ebling H."/>
            <person name="Edwards K."/>
            <person name="Eickbush T."/>
            <person name="Evans J.D."/>
            <person name="Filipski A."/>
            <person name="Findeiss S."/>
            <person name="Freyhult E."/>
            <person name="Fulton L."/>
            <person name="Fulton R."/>
            <person name="Garcia A.C."/>
            <person name="Gardiner A."/>
            <person name="Garfield D.A."/>
            <person name="Garvin B.E."/>
            <person name="Gibson G."/>
            <person name="Gilbert D."/>
            <person name="Gnerre S."/>
            <person name="Godfrey J."/>
            <person name="Good R."/>
            <person name="Gotea V."/>
            <person name="Gravely B."/>
            <person name="Greenberg A.J."/>
            <person name="Griffiths-Jones S."/>
            <person name="Gross S."/>
            <person name="Guigo R."/>
            <person name="Gustafson E.A."/>
            <person name="Haerty W."/>
            <person name="Hahn M.W."/>
            <person name="Halligan D.L."/>
            <person name="Halpern A.L."/>
            <person name="Halter G.M."/>
            <person name="Han M.V."/>
            <person name="Heger A."/>
            <person name="Hillier L."/>
            <person name="Hinrichs A.S."/>
            <person name="Holmes I."/>
            <person name="Hoskins R.A."/>
            <person name="Hubisz M.J."/>
            <person name="Hultmark D."/>
            <person name="Huntley M.A."/>
            <person name="Jaffe D.B."/>
            <person name="Jagadeeshan S."/>
            <person name="Jeck W.R."/>
            <person name="Johnson J."/>
            <person name="Jones C.D."/>
            <person name="Jordan W.C."/>
            <person name="Karpen G.H."/>
            <person name="Kataoka E."/>
            <person name="Keightley P.D."/>
            <person name="Kheradpour P."/>
            <person name="Kirkness E.F."/>
            <person name="Koerich L.B."/>
            <person name="Kristiansen K."/>
            <person name="Kudrna D."/>
            <person name="Kulathinal R.J."/>
            <person name="Kumar S."/>
            <person name="Kwok R."/>
            <person name="Lander E."/>
            <person name="Langley C.H."/>
            <person name="Lapoint R."/>
            <person name="Lazzaro B.P."/>
            <person name="Lee S.J."/>
            <person name="Levesque L."/>
            <person name="Li R."/>
            <person name="Lin C.F."/>
            <person name="Lin M.F."/>
            <person name="Lindblad-Toh K."/>
            <person name="Llopart A."/>
            <person name="Long M."/>
            <person name="Low L."/>
            <person name="Lozovsky E."/>
            <person name="Lu J."/>
            <person name="Luo M."/>
            <person name="Machado C.A."/>
            <person name="Makalowski W."/>
            <person name="Marzo M."/>
            <person name="Matsuda M."/>
            <person name="Matzkin L."/>
            <person name="McAllister B."/>
            <person name="McBride C.S."/>
            <person name="McKernan B."/>
            <person name="McKernan K."/>
            <person name="Mendez-Lago M."/>
            <person name="Minx P."/>
            <person name="Mollenhauer M.U."/>
            <person name="Montooth K."/>
            <person name="Mount S.M."/>
            <person name="Mu X."/>
            <person name="Myers E."/>
            <person name="Negre B."/>
            <person name="Newfeld S."/>
            <person name="Nielsen R."/>
            <person name="Noor M.A."/>
            <person name="O'Grady P."/>
            <person name="Pachter L."/>
            <person name="Papaceit M."/>
            <person name="Parisi M.J."/>
            <person name="Parisi M."/>
            <person name="Parts L."/>
            <person name="Pedersen J.S."/>
            <person name="Pesole G."/>
            <person name="Phillippy A.M."/>
            <person name="Ponting C.P."/>
            <person name="Pop M."/>
            <person name="Porcelli D."/>
            <person name="Powell J.R."/>
            <person name="Prohaska S."/>
            <person name="Pruitt K."/>
            <person name="Puig M."/>
            <person name="Quesneville H."/>
            <person name="Ram K.R."/>
            <person name="Rand D."/>
            <person name="Rasmussen M.D."/>
            <person name="Reed L.K."/>
            <person name="Reenan R."/>
            <person name="Reily A."/>
            <person name="Remington K.A."/>
            <person name="Rieger T.T."/>
            <person name="Ritchie M.G."/>
            <person name="Robin C."/>
            <person name="Rogers Y.H."/>
            <person name="Rohde C."/>
            <person name="Rozas J."/>
            <person name="Rubenfield M.J."/>
            <person name="Ruiz A."/>
            <person name="Russo S."/>
            <person name="Salzberg S.L."/>
            <person name="Sanchez-Gracia A."/>
            <person name="Saranga D.J."/>
            <person name="Sato H."/>
            <person name="Schaeffer S.W."/>
            <person name="Schatz M.C."/>
            <person name="Schlenke T."/>
            <person name="Schwartz R."/>
            <person name="Segarra C."/>
            <person name="Singh R.S."/>
            <person name="Sirot L."/>
            <person name="Sirota M."/>
            <person name="Sisneros N.B."/>
            <person name="Smith C.D."/>
            <person name="Smith T.F."/>
            <person name="Spieth J."/>
            <person name="Stage D.E."/>
            <person name="Stark A."/>
            <person name="Stephan W."/>
            <person name="Strausberg R.L."/>
            <person name="Strempel S."/>
            <person name="Sturgill D."/>
            <person name="Sutton G."/>
            <person name="Sutton G.G."/>
            <person name="Tao W."/>
            <person name="Teichmann S."/>
            <person name="Tobari Y.N."/>
            <person name="Tomimura Y."/>
            <person name="Tsolas J.M."/>
            <person name="Valente V.L."/>
            <person name="Venter E."/>
            <person name="Venter J.C."/>
            <person name="Vicario S."/>
            <person name="Vieira F.G."/>
            <person name="Vilella A.J."/>
            <person name="Villasante A."/>
            <person name="Walenz B."/>
            <person name="Wang J."/>
            <person name="Wasserman M."/>
            <person name="Watts T."/>
            <person name="Wilson D."/>
            <person name="Wilson R.K."/>
            <person name="Wing R.A."/>
            <person name="Wolfner M.F."/>
            <person name="Wong A."/>
            <person name="Wong G.K."/>
            <person name="Wu C.I."/>
            <person name="Wu G."/>
            <person name="Yamamoto D."/>
            <person name="Yang H.P."/>
            <person name="Yang S.P."/>
            <person name="Yorke J.A."/>
            <person name="Yoshida K."/>
            <person name="Zdobnov E."/>
            <person name="Zhang P."/>
            <person name="Zhang Y."/>
            <person name="Zimin A.V."/>
            <person name="Baldwin J."/>
            <person name="Abdouelleil A."/>
            <person name="Abdulkadir J."/>
            <person name="Abebe A."/>
            <person name="Abera B."/>
            <person name="Abreu J."/>
            <person name="Acer S.C."/>
            <person name="Aftuck L."/>
            <person name="Alexander A."/>
            <person name="An P."/>
            <person name="Anderson E."/>
            <person name="Anderson S."/>
            <person name="Arachi H."/>
            <person name="Azer M."/>
            <person name="Bachantsang P."/>
            <person name="Barry A."/>
            <person name="Bayul T."/>
            <person name="Berlin A."/>
            <person name="Bessette D."/>
            <person name="Bloom T."/>
            <person name="Blye J."/>
            <person name="Boguslavskiy L."/>
            <person name="Bonnet C."/>
            <person name="Boukhgalter B."/>
            <person name="Bourzgui I."/>
            <person name="Brown A."/>
            <person name="Cahill P."/>
            <person name="Channer S."/>
            <person name="Cheshatsang Y."/>
            <person name="Chuda L."/>
            <person name="Citroen M."/>
            <person name="Collymore A."/>
            <person name="Cooke P."/>
            <person name="Costello M."/>
            <person name="D'Aco K."/>
            <person name="Daza R."/>
            <person name="De Haan G."/>
            <person name="DeGray S."/>
            <person name="DeMaso C."/>
            <person name="Dhargay N."/>
            <person name="Dooley K."/>
            <person name="Dooley E."/>
            <person name="Doricent M."/>
            <person name="Dorje P."/>
            <person name="Dorjee K."/>
            <person name="Dupes A."/>
            <person name="Elong R."/>
            <person name="Falk J."/>
            <person name="Farina A."/>
            <person name="Faro S."/>
            <person name="Ferguson D."/>
            <person name="Fisher S."/>
            <person name="Foley C.D."/>
            <person name="Franke A."/>
            <person name="Friedrich D."/>
            <person name="Gadbois L."/>
            <person name="Gearin G."/>
            <person name="Gearin C.R."/>
            <person name="Giannoukos G."/>
            <person name="Goode T."/>
            <person name="Graham J."/>
            <person name="Grandbois E."/>
            <person name="Grewal S."/>
            <person name="Gyaltsen K."/>
            <person name="Hafez N."/>
            <person name="Hagos B."/>
            <person name="Hall J."/>
            <person name="Henson C."/>
            <person name="Hollinger A."/>
            <person name="Honan T."/>
            <person name="Huard M.D."/>
            <person name="Hughes L."/>
            <person name="Hurhula B."/>
            <person name="Husby M.E."/>
            <person name="Kamat A."/>
            <person name="Kanga B."/>
            <person name="Kashin S."/>
            <person name="Khazanovich D."/>
            <person name="Kisner P."/>
            <person name="Lance K."/>
            <person name="Lara M."/>
            <person name="Lee W."/>
            <person name="Lennon N."/>
            <person name="Letendre F."/>
            <person name="LeVine R."/>
            <person name="Lipovsky A."/>
            <person name="Liu X."/>
            <person name="Liu J."/>
            <person name="Liu S."/>
            <person name="Lokyitsang T."/>
            <person name="Lokyitsang Y."/>
            <person name="Lubonja R."/>
            <person name="Lui A."/>
            <person name="MacDonald P."/>
            <person name="Magnisalis V."/>
            <person name="Maru K."/>
            <person name="Matthews C."/>
            <person name="McCusker W."/>
            <person name="McDonough S."/>
            <person name="Mehta T."/>
            <person name="Meldrim J."/>
            <person name="Meneus L."/>
            <person name="Mihai O."/>
            <person name="Mihalev A."/>
            <person name="Mihova T."/>
            <person name="Mittelman R."/>
            <person name="Mlenga V."/>
            <person name="Montmayeur A."/>
            <person name="Mulrain L."/>
            <person name="Navidi A."/>
            <person name="Naylor J."/>
            <person name="Negash T."/>
            <person name="Nguyen T."/>
            <person name="Nguyen N."/>
            <person name="Nicol R."/>
            <person name="Norbu C."/>
            <person name="Norbu N."/>
            <person name="Novod N."/>
            <person name="O'Neill B."/>
            <person name="Osman S."/>
            <person name="Markiewicz E."/>
            <person name="Oyono O.L."/>
            <person name="Patti C."/>
            <person name="Phunkhang P."/>
            <person name="Pierre F."/>
            <person name="Priest M."/>
            <person name="Raghuraman S."/>
            <person name="Rege F."/>
            <person name="Reyes R."/>
            <person name="Rise C."/>
            <person name="Rogov P."/>
            <person name="Ross K."/>
            <person name="Ryan E."/>
            <person name="Settipalli S."/>
            <person name="Shea T."/>
            <person name="Sherpa N."/>
            <person name="Shi L."/>
            <person name="Shih D."/>
            <person name="Sparrow T."/>
            <person name="Spaulding J."/>
            <person name="Stalker J."/>
            <person name="Stange-Thomann N."/>
            <person name="Stavropoulos S."/>
            <person name="Stone C."/>
            <person name="Strader C."/>
            <person name="Tesfaye S."/>
            <person name="Thomson T."/>
            <person name="Thoulutsang Y."/>
            <person name="Thoulutsang D."/>
            <person name="Topham K."/>
            <person name="Topping I."/>
            <person name="Tsamla T."/>
            <person name="Vassiliev H."/>
            <person name="Vo A."/>
            <person name="Wangchuk T."/>
            <person name="Wangdi T."/>
            <person name="Weiand M."/>
            <person name="Wilkinson J."/>
            <person name="Wilson A."/>
            <person name="Yadav S."/>
            <person name="Young G."/>
            <person name="Yu Q."/>
            <person name="Zembek L."/>
            <person name="Zhong D."/>
            <person name="Zimmer A."/>
            <person name="Zwirko Z."/>
            <person name="Jaffe D.B."/>
            <person name="Alvarez P."/>
            <person name="Brockman W."/>
            <person name="Butler J."/>
            <person name="Chin C."/>
            <person name="Gnerre S."/>
            <person name="Grabherr M."/>
            <person name="Kleber M."/>
            <person name="Mauceli E."/>
            <person name="MacCallum I."/>
        </authorList>
    </citation>
    <scope>NUCLEOTIDE SEQUENCE [LARGE SCALE GENOMIC DNA]</scope>
    <source>
        <strain evidence="3">Tucson 15287-2541.00</strain>
    </source>
</reference>
<sequence length="423" mass="47890">MLQQQLLYVIVIYSSIHSIYPTCTVTRIDMREPRDNDIGLMFDVTVCNNDKNDIDSDMLELTVNSNGICTLNLPNGEQVEAGTIFGGDLTTIEPGKSVTVSLVLPTESVYNRVGSCPIAIWSMNHENGRMDQISQILHFDTRFETLDPSAQSLRRRTDFVDCNNWDKDYLRNCTPVDCEERYFGQRSFYNRITEHCEPTPASSSSGDMQYNYYANECVETQTVITEKKIEQPETSTESYNIFELHPYGGMRRNLHTQKHHGNVSTSTEKKMEIANSSQVVKECDFPNKLSLEDFNNCFQHLPYAKINTSATRKLKKKMSPKSELRNFYYAWYMPLNAESNLGKDNNNNNNNSVDGGDTSSTSSGPDSSNTIDVDPDHTLENINNSNSGSVMGTSQSNNFRHLLASYSAMEWLIMAMEMLLLVS</sequence>
<dbReference type="InParanoid" id="B4JFK9"/>
<dbReference type="eggNOG" id="ENOG502SCR4">
    <property type="taxonomic scope" value="Eukaryota"/>
</dbReference>
<accession>B4JFK9</accession>
<feature type="compositionally biased region" description="Polar residues" evidence="1">
    <location>
        <begin position="380"/>
        <end position="391"/>
    </location>
</feature>
<dbReference type="HOGENOM" id="CLU_053596_0_0_1"/>
<name>B4JFK9_DROGR</name>
<feature type="compositionally biased region" description="Low complexity" evidence="1">
    <location>
        <begin position="345"/>
        <end position="370"/>
    </location>
</feature>
<organism evidence="3">
    <name type="scientific">Drosophila grimshawi</name>
    <name type="common">Hawaiian fruit fly</name>
    <name type="synonym">Idiomyia grimshawi</name>
    <dbReference type="NCBI Taxonomy" id="7222"/>
    <lineage>
        <taxon>Eukaryota</taxon>
        <taxon>Metazoa</taxon>
        <taxon>Ecdysozoa</taxon>
        <taxon>Arthropoda</taxon>
        <taxon>Hexapoda</taxon>
        <taxon>Insecta</taxon>
        <taxon>Pterygota</taxon>
        <taxon>Neoptera</taxon>
        <taxon>Endopterygota</taxon>
        <taxon>Diptera</taxon>
        <taxon>Brachycera</taxon>
        <taxon>Muscomorpha</taxon>
        <taxon>Ephydroidea</taxon>
        <taxon>Drosophilidae</taxon>
        <taxon>Drosophila</taxon>
        <taxon>Hawaiian Drosophila</taxon>
    </lineage>
</organism>